<dbReference type="InterPro" id="IPR001789">
    <property type="entry name" value="Sig_transdc_resp-reg_receiver"/>
</dbReference>
<dbReference type="EMBL" id="JARJFB010000002">
    <property type="protein sequence ID" value="MEA0970108.1"/>
    <property type="molecule type" value="Genomic_DNA"/>
</dbReference>
<dbReference type="SUPFAM" id="SSF52172">
    <property type="entry name" value="CheY-like"/>
    <property type="match status" value="1"/>
</dbReference>
<name>A0ABU5NAB3_9RICK</name>
<evidence type="ECO:0000259" key="2">
    <source>
        <dbReference type="PROSITE" id="PS50110"/>
    </source>
</evidence>
<comment type="caution">
    <text evidence="3">The sequence shown here is derived from an EMBL/GenBank/DDBJ whole genome shotgun (WGS) entry which is preliminary data.</text>
</comment>
<proteinExistence type="predicted"/>
<feature type="modified residue" description="4-aspartylphosphate" evidence="1">
    <location>
        <position position="70"/>
    </location>
</feature>
<dbReference type="Pfam" id="PF00072">
    <property type="entry name" value="Response_reg"/>
    <property type="match status" value="1"/>
</dbReference>
<dbReference type="PANTHER" id="PTHR44520:SF2">
    <property type="entry name" value="RESPONSE REGULATOR RCP1"/>
    <property type="match status" value="1"/>
</dbReference>
<dbReference type="Gene3D" id="3.40.50.2300">
    <property type="match status" value="1"/>
</dbReference>
<keyword evidence="4" id="KW-1185">Reference proteome</keyword>
<dbReference type="SMART" id="SM00448">
    <property type="entry name" value="REC"/>
    <property type="match status" value="1"/>
</dbReference>
<dbReference type="InterPro" id="IPR052893">
    <property type="entry name" value="TCS_response_regulator"/>
</dbReference>
<accession>A0ABU5NAB3</accession>
<organism evidence="3 4">
    <name type="scientific">Candidatus Megaera venefica</name>
    <dbReference type="NCBI Taxonomy" id="2055910"/>
    <lineage>
        <taxon>Bacteria</taxon>
        <taxon>Pseudomonadati</taxon>
        <taxon>Pseudomonadota</taxon>
        <taxon>Alphaproteobacteria</taxon>
        <taxon>Rickettsiales</taxon>
        <taxon>Rickettsiaceae</taxon>
        <taxon>Candidatus Megaera</taxon>
    </lineage>
</organism>
<sequence length="152" mass="17341">MSINHVVKQPIDILIVDDNEIDIEAVQRAFKKAYITNPLHKASDGVEALEMLCGQNGRIKLTQPCIILLDINMPRMDGITLLGKLRNHETLKQNIVFMLTTSARNKDLMQTYDLSIAGYIVKENLKELTNILNTYCHINKFPFYGKEITYTS</sequence>
<evidence type="ECO:0000256" key="1">
    <source>
        <dbReference type="PROSITE-ProRule" id="PRU00169"/>
    </source>
</evidence>
<dbReference type="PANTHER" id="PTHR44520">
    <property type="entry name" value="RESPONSE REGULATOR RCP1-RELATED"/>
    <property type="match status" value="1"/>
</dbReference>
<dbReference type="PROSITE" id="PS50110">
    <property type="entry name" value="RESPONSE_REGULATORY"/>
    <property type="match status" value="1"/>
</dbReference>
<dbReference type="Proteomes" id="UP001291687">
    <property type="component" value="Unassembled WGS sequence"/>
</dbReference>
<dbReference type="InterPro" id="IPR011006">
    <property type="entry name" value="CheY-like_superfamily"/>
</dbReference>
<keyword evidence="1" id="KW-0597">Phosphoprotein</keyword>
<protein>
    <submittedName>
        <fullName evidence="3">Response regulator</fullName>
    </submittedName>
</protein>
<gene>
    <name evidence="3" type="ORF">Megvenef_00057</name>
</gene>
<dbReference type="CDD" id="cd17557">
    <property type="entry name" value="REC_Rcp-like"/>
    <property type="match status" value="1"/>
</dbReference>
<evidence type="ECO:0000313" key="4">
    <source>
        <dbReference type="Proteomes" id="UP001291687"/>
    </source>
</evidence>
<evidence type="ECO:0000313" key="3">
    <source>
        <dbReference type="EMBL" id="MEA0970108.1"/>
    </source>
</evidence>
<feature type="domain" description="Response regulatory" evidence="2">
    <location>
        <begin position="12"/>
        <end position="137"/>
    </location>
</feature>
<dbReference type="RefSeq" id="WP_322776013.1">
    <property type="nucleotide sequence ID" value="NZ_JARJFB010000002.1"/>
</dbReference>
<reference evidence="3 4" key="1">
    <citation type="submission" date="2023-03" db="EMBL/GenBank/DDBJ databases">
        <title>Host association and intracellularity evolved multiple times independently in the Rickettsiales.</title>
        <authorList>
            <person name="Castelli M."/>
            <person name="Nardi T."/>
            <person name="Gammuto L."/>
            <person name="Bellinzona G."/>
            <person name="Sabaneyeva E."/>
            <person name="Potekhin A."/>
            <person name="Serra V."/>
            <person name="Petroni G."/>
            <person name="Sassera D."/>
        </authorList>
    </citation>
    <scope>NUCLEOTIDE SEQUENCE [LARGE SCALE GENOMIC DNA]</scope>
    <source>
        <strain evidence="3 4">Sr 2-6</strain>
    </source>
</reference>